<keyword evidence="5" id="KW-0808">Transferase</keyword>
<keyword evidence="3 4" id="KW-0663">Pyridoxal phosphate</keyword>
<evidence type="ECO:0000256" key="3">
    <source>
        <dbReference type="PIRSR" id="PIRSR000390-2"/>
    </source>
</evidence>
<dbReference type="GO" id="GO:0008483">
    <property type="term" value="F:transaminase activity"/>
    <property type="evidence" value="ECO:0007669"/>
    <property type="project" value="UniProtKB-KW"/>
</dbReference>
<dbReference type="RefSeq" id="WP_186740888.1">
    <property type="nucleotide sequence ID" value="NZ_CP060394.1"/>
</dbReference>
<dbReference type="Pfam" id="PF01041">
    <property type="entry name" value="DegT_DnrJ_EryC1"/>
    <property type="match status" value="1"/>
</dbReference>
<dbReference type="CDD" id="cd00616">
    <property type="entry name" value="AHBA_syn"/>
    <property type="match status" value="1"/>
</dbReference>
<proteinExistence type="inferred from homology"/>
<evidence type="ECO:0000256" key="2">
    <source>
        <dbReference type="PIRSR" id="PIRSR000390-1"/>
    </source>
</evidence>
<dbReference type="InterPro" id="IPR000653">
    <property type="entry name" value="DegT/StrS_aminotransferase"/>
</dbReference>
<keyword evidence="5" id="KW-0032">Aminotransferase</keyword>
<evidence type="ECO:0000313" key="6">
    <source>
        <dbReference type="Proteomes" id="UP000515312"/>
    </source>
</evidence>
<dbReference type="PANTHER" id="PTHR30244:SF34">
    <property type="entry name" value="DTDP-4-AMINO-4,6-DIDEOXYGALACTOSE TRANSAMINASE"/>
    <property type="match status" value="1"/>
</dbReference>
<dbReference type="Gene3D" id="3.40.640.10">
    <property type="entry name" value="Type I PLP-dependent aspartate aminotransferase-like (Major domain)"/>
    <property type="match status" value="1"/>
</dbReference>
<dbReference type="SUPFAM" id="SSF53383">
    <property type="entry name" value="PLP-dependent transferases"/>
    <property type="match status" value="1"/>
</dbReference>
<dbReference type="PANTHER" id="PTHR30244">
    <property type="entry name" value="TRANSAMINASE"/>
    <property type="match status" value="1"/>
</dbReference>
<dbReference type="AlphaFoldDB" id="A0A7G8BE12"/>
<dbReference type="InterPro" id="IPR015424">
    <property type="entry name" value="PyrdxlP-dep_Trfase"/>
</dbReference>
<gene>
    <name evidence="5" type="ORF">H7849_16855</name>
</gene>
<name>A0A7G8BE12_9BACT</name>
<evidence type="ECO:0000256" key="4">
    <source>
        <dbReference type="RuleBase" id="RU004508"/>
    </source>
</evidence>
<dbReference type="PIRSF" id="PIRSF000390">
    <property type="entry name" value="PLP_StrS"/>
    <property type="match status" value="1"/>
</dbReference>
<feature type="active site" description="Proton acceptor" evidence="2">
    <location>
        <position position="187"/>
    </location>
</feature>
<organism evidence="5 6">
    <name type="scientific">Alloacidobacterium dinghuense</name>
    <dbReference type="NCBI Taxonomy" id="2763107"/>
    <lineage>
        <taxon>Bacteria</taxon>
        <taxon>Pseudomonadati</taxon>
        <taxon>Acidobacteriota</taxon>
        <taxon>Terriglobia</taxon>
        <taxon>Terriglobales</taxon>
        <taxon>Acidobacteriaceae</taxon>
        <taxon>Alloacidobacterium</taxon>
    </lineage>
</organism>
<dbReference type="Proteomes" id="UP000515312">
    <property type="component" value="Chromosome"/>
</dbReference>
<accession>A0A7G8BE12</accession>
<protein>
    <submittedName>
        <fullName evidence="5">DegT/DnrJ/EryC1/StrS family aminotransferase</fullName>
    </submittedName>
</protein>
<dbReference type="GO" id="GO:0030170">
    <property type="term" value="F:pyridoxal phosphate binding"/>
    <property type="evidence" value="ECO:0007669"/>
    <property type="project" value="TreeGrafter"/>
</dbReference>
<comment type="similarity">
    <text evidence="1 4">Belongs to the DegT/DnrJ/EryC1 family.</text>
</comment>
<dbReference type="EMBL" id="CP060394">
    <property type="protein sequence ID" value="QNI30782.1"/>
    <property type="molecule type" value="Genomic_DNA"/>
</dbReference>
<sequence>MTEVQEQVIPFHSADVGEQEAQAAADVVRSGWLTMGAKTIEFEQKFASYVGAKHAVGVNSCTAGLHLALDAIGLREGDEVLVPTTTFTASAEVVVYFKAKPVLVDIDPETLCIDPIDAERRITSKTRAIIPVHFSGQPCDMDAIRDLATRYNLRVIEDAAHSLPASYRGVPVGAISELTAFSFYATKTLTTGEGGMVTTDNEDLANRMRIMRLHGIGRDAWKRYSAEGSWYYEVLDSGFKYNLTDIQSAIGLVQLDKCDEMRIARERIARLYSKEFATEPSLQVPTVRSECDSSWHLYVLRLNLEQLSITRSEMIEKLRGRGIGCSVHFIPLHMHPFYKQTYGYSADNFPVATQEYARYFSLPIFPTMSSTQIDYVIENVVDILKSSAR</sequence>
<dbReference type="Gene3D" id="3.90.1150.10">
    <property type="entry name" value="Aspartate Aminotransferase, domain 1"/>
    <property type="match status" value="1"/>
</dbReference>
<dbReference type="KEGG" id="adin:H7849_16855"/>
<dbReference type="InterPro" id="IPR015422">
    <property type="entry name" value="PyrdxlP-dep_Trfase_small"/>
</dbReference>
<dbReference type="GO" id="GO:0000271">
    <property type="term" value="P:polysaccharide biosynthetic process"/>
    <property type="evidence" value="ECO:0007669"/>
    <property type="project" value="TreeGrafter"/>
</dbReference>
<keyword evidence="6" id="KW-1185">Reference proteome</keyword>
<reference evidence="5 6" key="1">
    <citation type="submission" date="2020-08" db="EMBL/GenBank/DDBJ databases">
        <title>Edaphobacter telluris sp. nov. and Acidobacterium dinghuensis sp. nov., two acidobacteria isolated from forest soil.</title>
        <authorList>
            <person name="Fu J."/>
            <person name="Qiu L."/>
        </authorList>
    </citation>
    <scope>NUCLEOTIDE SEQUENCE [LARGE SCALE GENOMIC DNA]</scope>
    <source>
        <strain evidence="5">4Y35</strain>
    </source>
</reference>
<evidence type="ECO:0000313" key="5">
    <source>
        <dbReference type="EMBL" id="QNI30782.1"/>
    </source>
</evidence>
<dbReference type="InterPro" id="IPR015421">
    <property type="entry name" value="PyrdxlP-dep_Trfase_major"/>
</dbReference>
<feature type="modified residue" description="N6-(pyridoxal phosphate)lysine" evidence="3">
    <location>
        <position position="187"/>
    </location>
</feature>
<evidence type="ECO:0000256" key="1">
    <source>
        <dbReference type="ARBA" id="ARBA00037999"/>
    </source>
</evidence>